<gene>
    <name evidence="1" type="ORF">ABZ071_22865</name>
</gene>
<name>A0ABV2VT00_9ACTN</name>
<proteinExistence type="predicted"/>
<dbReference type="RefSeq" id="WP_355666383.1">
    <property type="nucleotide sequence ID" value="NZ_JBEXRX010000078.1"/>
</dbReference>
<evidence type="ECO:0000313" key="2">
    <source>
        <dbReference type="Proteomes" id="UP001550348"/>
    </source>
</evidence>
<comment type="caution">
    <text evidence="1">The sequence shown here is derived from an EMBL/GenBank/DDBJ whole genome shotgun (WGS) entry which is preliminary data.</text>
</comment>
<reference evidence="1 2" key="1">
    <citation type="submission" date="2024-06" db="EMBL/GenBank/DDBJ databases">
        <title>The Natural Products Discovery Center: Release of the First 8490 Sequenced Strains for Exploring Actinobacteria Biosynthetic Diversity.</title>
        <authorList>
            <person name="Kalkreuter E."/>
            <person name="Kautsar S.A."/>
            <person name="Yang D."/>
            <person name="Bader C.D."/>
            <person name="Teijaro C.N."/>
            <person name="Fluegel L."/>
            <person name="Davis C.M."/>
            <person name="Simpson J.R."/>
            <person name="Lauterbach L."/>
            <person name="Steele A.D."/>
            <person name="Gui C."/>
            <person name="Meng S."/>
            <person name="Li G."/>
            <person name="Viehrig K."/>
            <person name="Ye F."/>
            <person name="Su P."/>
            <person name="Kiefer A.F."/>
            <person name="Nichols A."/>
            <person name="Cepeda A.J."/>
            <person name="Yan W."/>
            <person name="Fan B."/>
            <person name="Jiang Y."/>
            <person name="Adhikari A."/>
            <person name="Zheng C.-J."/>
            <person name="Schuster L."/>
            <person name="Cowan T.M."/>
            <person name="Smanski M.J."/>
            <person name="Chevrette M.G."/>
            <person name="De Carvalho L.P.S."/>
            <person name="Shen B."/>
        </authorList>
    </citation>
    <scope>NUCLEOTIDE SEQUENCE [LARGE SCALE GENOMIC DNA]</scope>
    <source>
        <strain evidence="1 2">NPDC006286</strain>
    </source>
</reference>
<dbReference type="Proteomes" id="UP001550348">
    <property type="component" value="Unassembled WGS sequence"/>
</dbReference>
<accession>A0ABV2VT00</accession>
<keyword evidence="2" id="KW-1185">Reference proteome</keyword>
<organism evidence="1 2">
    <name type="scientific">Micromonospora fulviviridis</name>
    <dbReference type="NCBI Taxonomy" id="47860"/>
    <lineage>
        <taxon>Bacteria</taxon>
        <taxon>Bacillati</taxon>
        <taxon>Actinomycetota</taxon>
        <taxon>Actinomycetes</taxon>
        <taxon>Micromonosporales</taxon>
        <taxon>Micromonosporaceae</taxon>
        <taxon>Micromonospora</taxon>
    </lineage>
</organism>
<sequence length="62" mass="6762">MIGRVLDDLDLAVKHDNCWYAVDSNLEAPWCDFDSELAAKQTPRACWPESAGLCCCSVGAVT</sequence>
<protein>
    <submittedName>
        <fullName evidence="1">Uncharacterized protein</fullName>
    </submittedName>
</protein>
<dbReference type="EMBL" id="JBEXRX010000078">
    <property type="protein sequence ID" value="MEU0154706.1"/>
    <property type="molecule type" value="Genomic_DNA"/>
</dbReference>
<evidence type="ECO:0000313" key="1">
    <source>
        <dbReference type="EMBL" id="MEU0154706.1"/>
    </source>
</evidence>